<comment type="domain">
    <text evidence="10">The DHHC domain is required for palmitoyltransferase activity.</text>
</comment>
<evidence type="ECO:0000256" key="1">
    <source>
        <dbReference type="ARBA" id="ARBA00004127"/>
    </source>
</evidence>
<dbReference type="PANTHER" id="PTHR22883">
    <property type="entry name" value="ZINC FINGER DHHC DOMAIN CONTAINING PROTEIN"/>
    <property type="match status" value="1"/>
</dbReference>
<feature type="transmembrane region" description="Helical" evidence="10">
    <location>
        <begin position="76"/>
        <end position="100"/>
    </location>
</feature>
<feature type="non-terminal residue" evidence="13">
    <location>
        <position position="1"/>
    </location>
</feature>
<dbReference type="OrthoDB" id="4096362at2759"/>
<comment type="similarity">
    <text evidence="10">Belongs to the DHHC palmitoyltransferase family.</text>
</comment>
<dbReference type="AlphaFoldDB" id="A0A132AGB0"/>
<dbReference type="Proteomes" id="UP000616769">
    <property type="component" value="Unassembled WGS sequence"/>
</dbReference>
<accession>A0A132AGB0</accession>
<evidence type="ECO:0000259" key="12">
    <source>
        <dbReference type="Pfam" id="PF01529"/>
    </source>
</evidence>
<dbReference type="EMBL" id="JXLN01014424">
    <property type="protein sequence ID" value="KPM10028.1"/>
    <property type="molecule type" value="Genomic_DNA"/>
</dbReference>
<name>A0A132AGB0_SARSC</name>
<feature type="domain" description="Palmitoyltransferase DHHC" evidence="12">
    <location>
        <begin position="28"/>
        <end position="152"/>
    </location>
</feature>
<keyword evidence="7" id="KW-0449">Lipoprotein</keyword>
<keyword evidence="4 10" id="KW-1133">Transmembrane helix</keyword>
<evidence type="ECO:0000256" key="5">
    <source>
        <dbReference type="ARBA" id="ARBA00023136"/>
    </source>
</evidence>
<evidence type="ECO:0000256" key="2">
    <source>
        <dbReference type="ARBA" id="ARBA00022679"/>
    </source>
</evidence>
<reference evidence="13 14" key="1">
    <citation type="journal article" date="2015" name="Parasit. Vectors">
        <title>Draft genome of the scabies mite.</title>
        <authorList>
            <person name="Rider S.D.Jr."/>
            <person name="Morgan M.S."/>
            <person name="Arlian L.G."/>
        </authorList>
    </citation>
    <scope>NUCLEOTIDE SEQUENCE [LARGE SCALE GENOMIC DNA]</scope>
    <source>
        <strain evidence="13">Arlian Lab</strain>
    </source>
</reference>
<dbReference type="PANTHER" id="PTHR22883:SF43">
    <property type="entry name" value="PALMITOYLTRANSFERASE APP"/>
    <property type="match status" value="1"/>
</dbReference>
<dbReference type="EC" id="2.3.1.225" evidence="10"/>
<dbReference type="GO" id="GO:0019706">
    <property type="term" value="F:protein-cysteine S-palmitoyltransferase activity"/>
    <property type="evidence" value="ECO:0007669"/>
    <property type="project" value="UniProtKB-EC"/>
</dbReference>
<keyword evidence="2 10" id="KW-0808">Transferase</keyword>
<sequence length="228" mass="26711">RAWHFSVHPQKDLASKQLKVIKVNGQPYELKYCYSCRFFRTPRSSHCSYCDRCIERFDHHCPWIGNCVGKRNYRSFFMYLLALSFYFVYISSCALTSIVLNRISYRTNFQNLLISFAYLVFCLLIIWLIWGLFGFHIFLMITNLTTNEFLKKTFEDKQTIIENPFNQGSLLKNCLEINCKSRPTTLLLTSIDELSRATISSSTSSSDKTYSLHRKDSAKKSFENTRPS</sequence>
<evidence type="ECO:0000256" key="3">
    <source>
        <dbReference type="ARBA" id="ARBA00022692"/>
    </source>
</evidence>
<keyword evidence="3 10" id="KW-0812">Transmembrane</keyword>
<evidence type="ECO:0000313" key="13">
    <source>
        <dbReference type="EMBL" id="KPM10028.1"/>
    </source>
</evidence>
<keyword evidence="5 10" id="KW-0472">Membrane</keyword>
<dbReference type="GO" id="GO:0005794">
    <property type="term" value="C:Golgi apparatus"/>
    <property type="evidence" value="ECO:0007669"/>
    <property type="project" value="TreeGrafter"/>
</dbReference>
<comment type="caution">
    <text evidence="13">The sequence shown here is derived from an EMBL/GenBank/DDBJ whole genome shotgun (WGS) entry which is preliminary data.</text>
</comment>
<dbReference type="PROSITE" id="PS50216">
    <property type="entry name" value="DHHC"/>
    <property type="match status" value="1"/>
</dbReference>
<organism evidence="13 14">
    <name type="scientific">Sarcoptes scabiei</name>
    <name type="common">Itch mite</name>
    <name type="synonym">Acarus scabiei</name>
    <dbReference type="NCBI Taxonomy" id="52283"/>
    <lineage>
        <taxon>Eukaryota</taxon>
        <taxon>Metazoa</taxon>
        <taxon>Ecdysozoa</taxon>
        <taxon>Arthropoda</taxon>
        <taxon>Chelicerata</taxon>
        <taxon>Arachnida</taxon>
        <taxon>Acari</taxon>
        <taxon>Acariformes</taxon>
        <taxon>Sarcoptiformes</taxon>
        <taxon>Astigmata</taxon>
        <taxon>Psoroptidia</taxon>
        <taxon>Sarcoptoidea</taxon>
        <taxon>Sarcoptidae</taxon>
        <taxon>Sarcoptinae</taxon>
        <taxon>Sarcoptes</taxon>
    </lineage>
</organism>
<dbReference type="InterPro" id="IPR039859">
    <property type="entry name" value="PFA4/ZDH16/20/ERF2-like"/>
</dbReference>
<dbReference type="GO" id="GO:0005783">
    <property type="term" value="C:endoplasmic reticulum"/>
    <property type="evidence" value="ECO:0007669"/>
    <property type="project" value="TreeGrafter"/>
</dbReference>
<evidence type="ECO:0000256" key="9">
    <source>
        <dbReference type="ARBA" id="ARBA00048048"/>
    </source>
</evidence>
<protein>
    <recommendedName>
        <fullName evidence="10">Palmitoyltransferase</fullName>
        <ecNumber evidence="10">2.3.1.225</ecNumber>
    </recommendedName>
</protein>
<evidence type="ECO:0000256" key="6">
    <source>
        <dbReference type="ARBA" id="ARBA00023139"/>
    </source>
</evidence>
<feature type="transmembrane region" description="Helical" evidence="10">
    <location>
        <begin position="112"/>
        <end position="141"/>
    </location>
</feature>
<keyword evidence="8 10" id="KW-0012">Acyltransferase</keyword>
<keyword evidence="6" id="KW-0564">Palmitate</keyword>
<feature type="compositionally biased region" description="Basic and acidic residues" evidence="11">
    <location>
        <begin position="213"/>
        <end position="228"/>
    </location>
</feature>
<comment type="catalytic activity">
    <reaction evidence="9 10">
        <text>L-cysteinyl-[protein] + hexadecanoyl-CoA = S-hexadecanoyl-L-cysteinyl-[protein] + CoA</text>
        <dbReference type="Rhea" id="RHEA:36683"/>
        <dbReference type="Rhea" id="RHEA-COMP:10131"/>
        <dbReference type="Rhea" id="RHEA-COMP:11032"/>
        <dbReference type="ChEBI" id="CHEBI:29950"/>
        <dbReference type="ChEBI" id="CHEBI:57287"/>
        <dbReference type="ChEBI" id="CHEBI:57379"/>
        <dbReference type="ChEBI" id="CHEBI:74151"/>
        <dbReference type="EC" id="2.3.1.225"/>
    </reaction>
</comment>
<evidence type="ECO:0000256" key="7">
    <source>
        <dbReference type="ARBA" id="ARBA00023288"/>
    </source>
</evidence>
<dbReference type="GO" id="GO:0006612">
    <property type="term" value="P:protein targeting to membrane"/>
    <property type="evidence" value="ECO:0007669"/>
    <property type="project" value="TreeGrafter"/>
</dbReference>
<comment type="subcellular location">
    <subcellularLocation>
        <location evidence="1">Endomembrane system</location>
        <topology evidence="1">Multi-pass membrane protein</topology>
    </subcellularLocation>
</comment>
<proteinExistence type="inferred from homology"/>
<gene>
    <name evidence="13" type="ORF">QR98_0085740</name>
</gene>
<evidence type="ECO:0000313" key="14">
    <source>
        <dbReference type="Proteomes" id="UP000616769"/>
    </source>
</evidence>
<evidence type="ECO:0000256" key="4">
    <source>
        <dbReference type="ARBA" id="ARBA00022989"/>
    </source>
</evidence>
<dbReference type="InterPro" id="IPR001594">
    <property type="entry name" value="Palmitoyltrfase_DHHC"/>
</dbReference>
<dbReference type="Pfam" id="PF01529">
    <property type="entry name" value="DHHC"/>
    <property type="match status" value="1"/>
</dbReference>
<feature type="region of interest" description="Disordered" evidence="11">
    <location>
        <begin position="201"/>
        <end position="228"/>
    </location>
</feature>
<dbReference type="VEuPathDB" id="VectorBase:SSCA000052"/>
<evidence type="ECO:0000256" key="11">
    <source>
        <dbReference type="SAM" id="MobiDB-lite"/>
    </source>
</evidence>
<evidence type="ECO:0000256" key="8">
    <source>
        <dbReference type="ARBA" id="ARBA00023315"/>
    </source>
</evidence>
<evidence type="ECO:0000256" key="10">
    <source>
        <dbReference type="RuleBase" id="RU079119"/>
    </source>
</evidence>